<evidence type="ECO:0000256" key="2">
    <source>
        <dbReference type="ARBA" id="ARBA00005262"/>
    </source>
</evidence>
<evidence type="ECO:0000256" key="1">
    <source>
        <dbReference type="ARBA" id="ARBA00004651"/>
    </source>
</evidence>
<keyword evidence="6 7" id="KW-0472">Membrane</keyword>
<evidence type="ECO:0000313" key="9">
    <source>
        <dbReference type="Proteomes" id="UP001481872"/>
    </source>
</evidence>
<feature type="transmembrane region" description="Helical" evidence="7">
    <location>
        <begin position="110"/>
        <end position="131"/>
    </location>
</feature>
<dbReference type="PANTHER" id="PTHR43663:SF1">
    <property type="entry name" value="CHROMATE TRANSPORTER"/>
    <property type="match status" value="1"/>
</dbReference>
<proteinExistence type="inferred from homology"/>
<comment type="subcellular location">
    <subcellularLocation>
        <location evidence="1">Cell membrane</location>
        <topology evidence="1">Multi-pass membrane protein</topology>
    </subcellularLocation>
</comment>
<dbReference type="Pfam" id="PF02417">
    <property type="entry name" value="Chromate_transp"/>
    <property type="match status" value="1"/>
</dbReference>
<dbReference type="InterPro" id="IPR003370">
    <property type="entry name" value="Chromate_transpt"/>
</dbReference>
<dbReference type="RefSeq" id="WP_108832151.1">
    <property type="nucleotide sequence ID" value="NZ_JAOQJD010000013.1"/>
</dbReference>
<name>A0ABV1J7K0_9FIRM</name>
<keyword evidence="3" id="KW-1003">Cell membrane</keyword>
<evidence type="ECO:0000256" key="6">
    <source>
        <dbReference type="ARBA" id="ARBA00023136"/>
    </source>
</evidence>
<keyword evidence="9" id="KW-1185">Reference proteome</keyword>
<feature type="transmembrane region" description="Helical" evidence="7">
    <location>
        <begin position="143"/>
        <end position="172"/>
    </location>
</feature>
<dbReference type="InterPro" id="IPR052518">
    <property type="entry name" value="CHR_Transporter"/>
</dbReference>
<feature type="transmembrane region" description="Helical" evidence="7">
    <location>
        <begin position="79"/>
        <end position="98"/>
    </location>
</feature>
<dbReference type="EMBL" id="JBBNPS010000027">
    <property type="protein sequence ID" value="MEQ3354179.1"/>
    <property type="molecule type" value="Genomic_DNA"/>
</dbReference>
<evidence type="ECO:0000313" key="8">
    <source>
        <dbReference type="EMBL" id="MEQ3354179.1"/>
    </source>
</evidence>
<gene>
    <name evidence="8" type="ORF">AAA081_07735</name>
</gene>
<sequence length="188" mass="20411">MDKTISLKKLFFTFLKINTFTFGGGYTIVPIIRDEFVEHQPLISEDDMLDIVALAQSGPGAMAISASLLTGYKLRGPAGAMVCLIASVLPCLVIILSINMAYRQFRSNFYVNAALVGISGIISAVLFLTTYRMGKRAIKDDHGFSVVMILVATALGMLTDINTALIILLLGFSGICITKFEDHTKEGH</sequence>
<comment type="similarity">
    <text evidence="2">Belongs to the chromate ion transporter (CHR) (TC 2.A.51) family.</text>
</comment>
<dbReference type="Proteomes" id="UP001481872">
    <property type="component" value="Unassembled WGS sequence"/>
</dbReference>
<dbReference type="PANTHER" id="PTHR43663">
    <property type="entry name" value="CHROMATE TRANSPORT PROTEIN-RELATED"/>
    <property type="match status" value="1"/>
</dbReference>
<evidence type="ECO:0000256" key="4">
    <source>
        <dbReference type="ARBA" id="ARBA00022692"/>
    </source>
</evidence>
<comment type="caution">
    <text evidence="8">The sequence shown here is derived from an EMBL/GenBank/DDBJ whole genome shotgun (WGS) entry which is preliminary data.</text>
</comment>
<evidence type="ECO:0000256" key="7">
    <source>
        <dbReference type="SAM" id="Phobius"/>
    </source>
</evidence>
<evidence type="ECO:0000256" key="3">
    <source>
        <dbReference type="ARBA" id="ARBA00022475"/>
    </source>
</evidence>
<protein>
    <submittedName>
        <fullName evidence="8">Chromate transporter</fullName>
    </submittedName>
</protein>
<accession>A0ABV1J7K0</accession>
<reference evidence="8 9" key="1">
    <citation type="submission" date="2024-04" db="EMBL/GenBank/DDBJ databases">
        <title>Human intestinal bacterial collection.</title>
        <authorList>
            <person name="Pauvert C."/>
            <person name="Hitch T.C.A."/>
            <person name="Clavel T."/>
        </authorList>
    </citation>
    <scope>NUCLEOTIDE SEQUENCE [LARGE SCALE GENOMIC DNA]</scope>
    <source>
        <strain evidence="8 9">CLA-SR-H026</strain>
    </source>
</reference>
<evidence type="ECO:0000256" key="5">
    <source>
        <dbReference type="ARBA" id="ARBA00022989"/>
    </source>
</evidence>
<feature type="transmembrane region" description="Helical" evidence="7">
    <location>
        <begin position="12"/>
        <end position="32"/>
    </location>
</feature>
<keyword evidence="5 7" id="KW-1133">Transmembrane helix</keyword>
<keyword evidence="4 7" id="KW-0812">Transmembrane</keyword>
<organism evidence="8 9">
    <name type="scientific">Aedoeadaptatus acetigenes</name>
    <dbReference type="NCBI Taxonomy" id="2981723"/>
    <lineage>
        <taxon>Bacteria</taxon>
        <taxon>Bacillati</taxon>
        <taxon>Bacillota</taxon>
        <taxon>Tissierellia</taxon>
        <taxon>Tissierellales</taxon>
        <taxon>Peptoniphilaceae</taxon>
        <taxon>Aedoeadaptatus</taxon>
    </lineage>
</organism>